<evidence type="ECO:0000259" key="2">
    <source>
        <dbReference type="PROSITE" id="PS50042"/>
    </source>
</evidence>
<accession>A0ABP0V727</accession>
<keyword evidence="4" id="KW-1185">Reference proteome</keyword>
<name>A0ABP0V727_9BRYO</name>
<dbReference type="InterPro" id="IPR000595">
    <property type="entry name" value="cNMP-bd_dom"/>
</dbReference>
<protein>
    <recommendedName>
        <fullName evidence="2">Cyclic nucleotide-binding domain-containing protein</fullName>
    </recommendedName>
</protein>
<proteinExistence type="predicted"/>
<dbReference type="Gene3D" id="2.60.120.10">
    <property type="entry name" value="Jelly Rolls"/>
    <property type="match status" value="1"/>
</dbReference>
<dbReference type="SUPFAM" id="SSF51206">
    <property type="entry name" value="cAMP-binding domain-like"/>
    <property type="match status" value="1"/>
</dbReference>
<dbReference type="InterPro" id="IPR018488">
    <property type="entry name" value="cNMP-bd_CS"/>
</dbReference>
<keyword evidence="1" id="KW-1133">Transmembrane helix</keyword>
<dbReference type="InterPro" id="IPR014710">
    <property type="entry name" value="RmlC-like_jellyroll"/>
</dbReference>
<dbReference type="EMBL" id="CAXAQS010000135">
    <property type="protein sequence ID" value="CAK9250193.1"/>
    <property type="molecule type" value="Genomic_DNA"/>
</dbReference>
<evidence type="ECO:0000313" key="4">
    <source>
        <dbReference type="Proteomes" id="UP001497444"/>
    </source>
</evidence>
<evidence type="ECO:0000256" key="1">
    <source>
        <dbReference type="SAM" id="Phobius"/>
    </source>
</evidence>
<dbReference type="Pfam" id="PF00027">
    <property type="entry name" value="cNMP_binding"/>
    <property type="match status" value="1"/>
</dbReference>
<evidence type="ECO:0000313" key="3">
    <source>
        <dbReference type="EMBL" id="CAK9250193.1"/>
    </source>
</evidence>
<dbReference type="CDD" id="cd00038">
    <property type="entry name" value="CAP_ED"/>
    <property type="match status" value="1"/>
</dbReference>
<feature type="transmembrane region" description="Helical" evidence="1">
    <location>
        <begin position="129"/>
        <end position="152"/>
    </location>
</feature>
<dbReference type="InterPro" id="IPR018490">
    <property type="entry name" value="cNMP-bd_dom_sf"/>
</dbReference>
<comment type="caution">
    <text evidence="3">The sequence shown here is derived from an EMBL/GenBank/DDBJ whole genome shotgun (WGS) entry which is preliminary data.</text>
</comment>
<feature type="domain" description="Cyclic nucleotide-binding" evidence="2">
    <location>
        <begin position="1"/>
        <end position="67"/>
    </location>
</feature>
<dbReference type="PROSITE" id="PS50042">
    <property type="entry name" value="CNMP_BINDING_3"/>
    <property type="match status" value="1"/>
</dbReference>
<keyword evidence="1" id="KW-0472">Membrane</keyword>
<keyword evidence="1" id="KW-0812">Transmembrane</keyword>
<gene>
    <name evidence="3" type="ORF">CSSPJE1EN1_LOCUS25571</name>
</gene>
<sequence length="299" mass="33674">MYLIVSGRIAIRTIQRNEEVFITELGKGSFLGELALVDPEHLRSAHAVVTEPSRLIGFFKPDLEGILQSNPAMGVKILYQLSTVLGRRLLETTQRITALQNQQEKADHPPVLSPVVTAIERKGLDRTSAVGVIFGVASLIVIIGSLVATRAWEHEWLSFQEKAPGYYTDLLNQVTVYENKLSVSYPFVKNLHLTDTVAAKISSAEAWCDEYSSLHRSSFGRPAWGYSWRCLIREEEEDRLADFDRLWRRQRNRHRGYFSGHRGQAREAQSAGLNRLGTLGTVLLRNDWHADLDSDCGGI</sequence>
<organism evidence="3 4">
    <name type="scientific">Sphagnum jensenii</name>
    <dbReference type="NCBI Taxonomy" id="128206"/>
    <lineage>
        <taxon>Eukaryota</taxon>
        <taxon>Viridiplantae</taxon>
        <taxon>Streptophyta</taxon>
        <taxon>Embryophyta</taxon>
        <taxon>Bryophyta</taxon>
        <taxon>Sphagnophytina</taxon>
        <taxon>Sphagnopsida</taxon>
        <taxon>Sphagnales</taxon>
        <taxon>Sphagnaceae</taxon>
        <taxon>Sphagnum</taxon>
    </lineage>
</organism>
<reference evidence="3" key="1">
    <citation type="submission" date="2024-02" db="EMBL/GenBank/DDBJ databases">
        <authorList>
            <consortium name="ELIXIR-Norway"/>
            <consortium name="Elixir Norway"/>
        </authorList>
    </citation>
    <scope>NUCLEOTIDE SEQUENCE</scope>
</reference>
<dbReference type="Proteomes" id="UP001497444">
    <property type="component" value="Unassembled WGS sequence"/>
</dbReference>
<dbReference type="PROSITE" id="PS00889">
    <property type="entry name" value="CNMP_BINDING_2"/>
    <property type="match status" value="1"/>
</dbReference>